<dbReference type="EMBL" id="BAAANQ010000004">
    <property type="protein sequence ID" value="GAA2051744.1"/>
    <property type="molecule type" value="Genomic_DNA"/>
</dbReference>
<name>A0ABP5GRB5_9ACTN</name>
<dbReference type="Pfam" id="PF13411">
    <property type="entry name" value="MerR_1"/>
    <property type="match status" value="1"/>
</dbReference>
<dbReference type="InterPro" id="IPR000551">
    <property type="entry name" value="MerR-type_HTH_dom"/>
</dbReference>
<dbReference type="Proteomes" id="UP001403094">
    <property type="component" value="Unassembled WGS sequence"/>
</dbReference>
<dbReference type="InterPro" id="IPR046938">
    <property type="entry name" value="DNA_clamp_sf"/>
</dbReference>
<evidence type="ECO:0000256" key="1">
    <source>
        <dbReference type="ARBA" id="ARBA00023125"/>
    </source>
</evidence>
<evidence type="ECO:0000259" key="2">
    <source>
        <dbReference type="PROSITE" id="PS50937"/>
    </source>
</evidence>
<proteinExistence type="predicted"/>
<sequence length="351" mass="37013">MSGMDDEATERLSIGTFARLAGLSPSALRFYDDCGVLPPAEVDPVTGYRRYAPGQRERAVLLRRLRAAGLPLVAAAAVLDGSPERARAVLREWQRRTEEEARLAGEALAEVLRELPGGAPARAVLGGAELAGAVRQVAPAADPGHPLLRCVLLEPADGELRLVATDRYRLSVRAVPARVTARPWPEPLLVEAAALREVAEWVRGAEEVALEAAGADEVWVRDGERERRLPLVAGEFPAYRLVLDALEPVRHRVIADRVALGAALSQARTPVVVRTGGPAGLLVGEMAVPALVTGPGLRVAFDPVVLAGAVESAVGPDVLLELGGEGAGPVRVRSADQGGFTTLVMVVRDGS</sequence>
<feature type="domain" description="HTH merR-type" evidence="2">
    <location>
        <begin position="11"/>
        <end position="81"/>
    </location>
</feature>
<dbReference type="InterPro" id="IPR009061">
    <property type="entry name" value="DNA-bd_dom_put_sf"/>
</dbReference>
<dbReference type="InterPro" id="IPR047057">
    <property type="entry name" value="MerR_fam"/>
</dbReference>
<gene>
    <name evidence="3" type="ORF">GCM10009757_24940</name>
</gene>
<dbReference type="PROSITE" id="PS50937">
    <property type="entry name" value="HTH_MERR_2"/>
    <property type="match status" value="1"/>
</dbReference>
<evidence type="ECO:0000313" key="4">
    <source>
        <dbReference type="Proteomes" id="UP001403094"/>
    </source>
</evidence>
<dbReference type="Gene3D" id="3.10.150.10">
    <property type="entry name" value="DNA Polymerase III, subunit A, domain 2"/>
    <property type="match status" value="1"/>
</dbReference>
<dbReference type="Gene3D" id="1.10.1660.10">
    <property type="match status" value="1"/>
</dbReference>
<keyword evidence="1" id="KW-0238">DNA-binding</keyword>
<dbReference type="PANTHER" id="PTHR30204:SF97">
    <property type="entry name" value="MERR FAMILY REGULATORY PROTEIN"/>
    <property type="match status" value="1"/>
</dbReference>
<keyword evidence="4" id="KW-1185">Reference proteome</keyword>
<dbReference type="Pfam" id="PF02767">
    <property type="entry name" value="DNA_pol3_beta_2"/>
    <property type="match status" value="1"/>
</dbReference>
<comment type="caution">
    <text evidence="3">The sequence shown here is derived from an EMBL/GenBank/DDBJ whole genome shotgun (WGS) entry which is preliminary data.</text>
</comment>
<organism evidence="3 4">
    <name type="scientific">Streptomyces cheonanensis</name>
    <dbReference type="NCBI Taxonomy" id="312720"/>
    <lineage>
        <taxon>Bacteria</taxon>
        <taxon>Bacillati</taxon>
        <taxon>Actinomycetota</taxon>
        <taxon>Actinomycetes</taxon>
        <taxon>Kitasatosporales</taxon>
        <taxon>Streptomycetaceae</taxon>
        <taxon>Streptomyces</taxon>
    </lineage>
</organism>
<dbReference type="SMART" id="SM00422">
    <property type="entry name" value="HTH_MERR"/>
    <property type="match status" value="1"/>
</dbReference>
<evidence type="ECO:0000313" key="3">
    <source>
        <dbReference type="EMBL" id="GAA2051744.1"/>
    </source>
</evidence>
<dbReference type="RefSeq" id="WP_346070517.1">
    <property type="nucleotide sequence ID" value="NZ_BAAANQ010000004.1"/>
</dbReference>
<dbReference type="PROSITE" id="PS00552">
    <property type="entry name" value="HTH_MERR_1"/>
    <property type="match status" value="1"/>
</dbReference>
<dbReference type="InterPro" id="IPR022637">
    <property type="entry name" value="DNA_polIII_beta_cen"/>
</dbReference>
<protein>
    <submittedName>
        <fullName evidence="3">MerR family transcriptional regulator</fullName>
    </submittedName>
</protein>
<reference evidence="4" key="1">
    <citation type="journal article" date="2019" name="Int. J. Syst. Evol. Microbiol.">
        <title>The Global Catalogue of Microorganisms (GCM) 10K type strain sequencing project: providing services to taxonomists for standard genome sequencing and annotation.</title>
        <authorList>
            <consortium name="The Broad Institute Genomics Platform"/>
            <consortium name="The Broad Institute Genome Sequencing Center for Infectious Disease"/>
            <person name="Wu L."/>
            <person name="Ma J."/>
        </authorList>
    </citation>
    <scope>NUCLEOTIDE SEQUENCE [LARGE SCALE GENOMIC DNA]</scope>
    <source>
        <strain evidence="4">JCM 14549</strain>
    </source>
</reference>
<dbReference type="SUPFAM" id="SSF46955">
    <property type="entry name" value="Putative DNA-binding domain"/>
    <property type="match status" value="1"/>
</dbReference>
<dbReference type="PANTHER" id="PTHR30204">
    <property type="entry name" value="REDOX-CYCLING DRUG-SENSING TRANSCRIPTIONAL ACTIVATOR SOXR"/>
    <property type="match status" value="1"/>
</dbReference>
<dbReference type="SUPFAM" id="SSF55979">
    <property type="entry name" value="DNA clamp"/>
    <property type="match status" value="1"/>
</dbReference>
<accession>A0ABP5GRB5</accession>